<evidence type="ECO:0000313" key="4">
    <source>
        <dbReference type="Proteomes" id="UP000449547"/>
    </source>
</evidence>
<evidence type="ECO:0000313" key="3">
    <source>
        <dbReference type="EMBL" id="KAA8905216.1"/>
    </source>
</evidence>
<feature type="region of interest" description="Disordered" evidence="1">
    <location>
        <begin position="183"/>
        <end position="252"/>
    </location>
</feature>
<dbReference type="GeneID" id="54780297"/>
<evidence type="ECO:0008006" key="5">
    <source>
        <dbReference type="Google" id="ProtNLM"/>
    </source>
</evidence>
<keyword evidence="2" id="KW-1133">Transmembrane helix</keyword>
<name>A0A642UTB8_DIURU</name>
<proteinExistence type="predicted"/>
<dbReference type="OrthoDB" id="4088875at2759"/>
<dbReference type="Pfam" id="PF12273">
    <property type="entry name" value="RCR"/>
    <property type="match status" value="1"/>
</dbReference>
<sequence>MYQARTPWGSALEDIRGAASFTRHFRQLYKLMAILPRDFDDDTRFTDGARWAFFAIFIVLVLGILFGTLRVNKRRARHGAAPIYGTRWMTPPSYLQSQNQYDQPTRQEPDMPSAYVPKYTAEATEYDMGYYDKDGTFHANPNIKAPIPSVHHRTTSVSTGQPIQAMNVISDEDFYRTHPTQDASAGHFAAQTRNSSQDSLGPPSGPPPELSPEGSSSDLPRGMISVVANERGISSSANDKNKTHISETVTRL</sequence>
<evidence type="ECO:0000256" key="1">
    <source>
        <dbReference type="SAM" id="MobiDB-lite"/>
    </source>
</evidence>
<accession>A0A642UTB8</accession>
<comment type="caution">
    <text evidence="3">The sequence shown here is derived from an EMBL/GenBank/DDBJ whole genome shotgun (WGS) entry which is preliminary data.</text>
</comment>
<keyword evidence="2" id="KW-0472">Membrane</keyword>
<keyword evidence="2" id="KW-0812">Transmembrane</keyword>
<dbReference type="RefSeq" id="XP_034013602.1">
    <property type="nucleotide sequence ID" value="XM_034154210.1"/>
</dbReference>
<dbReference type="OMA" id="QYNQPTR"/>
<dbReference type="EMBL" id="SWFT01000050">
    <property type="protein sequence ID" value="KAA8905216.1"/>
    <property type="molecule type" value="Genomic_DNA"/>
</dbReference>
<feature type="compositionally biased region" description="Low complexity" evidence="1">
    <location>
        <begin position="211"/>
        <end position="220"/>
    </location>
</feature>
<dbReference type="GO" id="GO:0016192">
    <property type="term" value="P:vesicle-mediated transport"/>
    <property type="evidence" value="ECO:0007669"/>
    <property type="project" value="TreeGrafter"/>
</dbReference>
<protein>
    <recommendedName>
        <fullName evidence="5">Protein RCR2</fullName>
    </recommendedName>
</protein>
<reference evidence="3 4" key="1">
    <citation type="submission" date="2019-07" db="EMBL/GenBank/DDBJ databases">
        <title>Genome assembly of two rare yeast pathogens: Diutina rugosa and Trichomonascus ciferrii.</title>
        <authorList>
            <person name="Mixao V."/>
            <person name="Saus E."/>
            <person name="Hansen A."/>
            <person name="Lass-Flor C."/>
            <person name="Gabaldon T."/>
        </authorList>
    </citation>
    <scope>NUCLEOTIDE SEQUENCE [LARGE SCALE GENOMIC DNA]</scope>
    <source>
        <strain evidence="3 4">CBS 613</strain>
    </source>
</reference>
<dbReference type="PANTHER" id="PTHR28187:SF1">
    <property type="entry name" value="PROTEIN RCR1-RELATED"/>
    <property type="match status" value="1"/>
</dbReference>
<dbReference type="Proteomes" id="UP000449547">
    <property type="component" value="Unassembled WGS sequence"/>
</dbReference>
<organism evidence="3 4">
    <name type="scientific">Diutina rugosa</name>
    <name type="common">Yeast</name>
    <name type="synonym">Candida rugosa</name>
    <dbReference type="NCBI Taxonomy" id="5481"/>
    <lineage>
        <taxon>Eukaryota</taxon>
        <taxon>Fungi</taxon>
        <taxon>Dikarya</taxon>
        <taxon>Ascomycota</taxon>
        <taxon>Saccharomycotina</taxon>
        <taxon>Pichiomycetes</taxon>
        <taxon>Debaryomycetaceae</taxon>
        <taxon>Diutina</taxon>
    </lineage>
</organism>
<keyword evidence="4" id="KW-1185">Reference proteome</keyword>
<gene>
    <name evidence="3" type="ORF">DIURU_001644</name>
</gene>
<dbReference type="VEuPathDB" id="FungiDB:DIURU_001644"/>
<evidence type="ECO:0000256" key="2">
    <source>
        <dbReference type="SAM" id="Phobius"/>
    </source>
</evidence>
<feature type="transmembrane region" description="Helical" evidence="2">
    <location>
        <begin position="51"/>
        <end position="69"/>
    </location>
</feature>
<dbReference type="InterPro" id="IPR020999">
    <property type="entry name" value="Chitin_synth_reg_RCR"/>
</dbReference>
<dbReference type="AlphaFoldDB" id="A0A642UTB8"/>
<dbReference type="PANTHER" id="PTHR28187">
    <property type="entry name" value="PROTEIN RCR1-RELATED"/>
    <property type="match status" value="1"/>
</dbReference>